<dbReference type="Gene3D" id="3.20.20.70">
    <property type="entry name" value="Aldolase class I"/>
    <property type="match status" value="1"/>
</dbReference>
<dbReference type="GO" id="GO:0061799">
    <property type="term" value="F:cyclic pyranopterin monophosphate synthase activity"/>
    <property type="evidence" value="ECO:0007669"/>
    <property type="project" value="TreeGrafter"/>
</dbReference>
<dbReference type="GO" id="GO:0005525">
    <property type="term" value="F:GTP binding"/>
    <property type="evidence" value="ECO:0007669"/>
    <property type="project" value="UniProtKB-UniRule"/>
</dbReference>
<proteinExistence type="inferred from homology"/>
<keyword evidence="15" id="KW-1185">Reference proteome</keyword>
<keyword evidence="6 12" id="KW-0408">Iron</keyword>
<dbReference type="PROSITE" id="PS01305">
    <property type="entry name" value="MOAA_NIFB_PQQE"/>
    <property type="match status" value="1"/>
</dbReference>
<dbReference type="SFLD" id="SFLDG01383">
    <property type="entry name" value="cyclic_pyranopterin_phosphate"/>
    <property type="match status" value="1"/>
</dbReference>
<feature type="binding site" evidence="12">
    <location>
        <position position="269"/>
    </location>
    <ligand>
        <name>[4Fe-4S] cluster</name>
        <dbReference type="ChEBI" id="CHEBI:49883"/>
        <label>2</label>
        <note>4Fe-4S-substrate</note>
    </ligand>
</feature>
<dbReference type="SUPFAM" id="SSF102114">
    <property type="entry name" value="Radical SAM enzymes"/>
    <property type="match status" value="1"/>
</dbReference>
<dbReference type="InterPro" id="IPR007197">
    <property type="entry name" value="rSAM"/>
</dbReference>
<feature type="binding site" evidence="12">
    <location>
        <position position="64"/>
    </location>
    <ligand>
        <name>GTP</name>
        <dbReference type="ChEBI" id="CHEBI:37565"/>
    </ligand>
</feature>
<dbReference type="GO" id="GO:0061798">
    <property type="term" value="F:GTP 3',8'-cyclase activity"/>
    <property type="evidence" value="ECO:0007669"/>
    <property type="project" value="UniProtKB-UniRule"/>
</dbReference>
<evidence type="ECO:0000256" key="6">
    <source>
        <dbReference type="ARBA" id="ARBA00023004"/>
    </source>
</evidence>
<feature type="domain" description="Radical SAM core" evidence="13">
    <location>
        <begin position="5"/>
        <end position="228"/>
    </location>
</feature>
<dbReference type="InterPro" id="IPR058240">
    <property type="entry name" value="rSAM_sf"/>
</dbReference>
<evidence type="ECO:0000256" key="3">
    <source>
        <dbReference type="ARBA" id="ARBA00022691"/>
    </source>
</evidence>
<feature type="binding site" evidence="12">
    <location>
        <position position="255"/>
    </location>
    <ligand>
        <name>[4Fe-4S] cluster</name>
        <dbReference type="ChEBI" id="CHEBI:49883"/>
        <label>2</label>
        <note>4Fe-4S-substrate</note>
    </ligand>
</feature>
<dbReference type="PANTHER" id="PTHR22960:SF0">
    <property type="entry name" value="MOLYBDENUM COFACTOR BIOSYNTHESIS PROTEIN 1"/>
    <property type="match status" value="1"/>
</dbReference>
<dbReference type="EC" id="4.1.99.22" evidence="1 12"/>
<sequence length="324" mass="35972">MLNDPFGRKIDYLRLSVTDRCDFRCFYCLPKSHRGFETPDDWLTPAETERLVAQFAALGVRHVRLTGGEPLVRKELTEIASRIATVPGIEELSLSTNASRLDRFAEPLSQAGVTRLNISLDSLDEGKFKQITGSRLQPVLAGIEAASATGLSPIKINMVVMRGLNDDEVEKMVEYCLAHNLTLRFIETMPVGEGGQAATERYIPLTEIEARLRRRYKLQTAAMQGSGPARYFQVDDTGLVIGFITPQSQHFCETCNRVRVSVSGDLHLCLGQEDKLALRPLLRQGASDEVLQQAIRAAIARKPERHHFNETPTAIIRPMSALGG</sequence>
<keyword evidence="9 12" id="KW-0501">Molybdenum cofactor biosynthesis</keyword>
<dbReference type="InterPro" id="IPR040064">
    <property type="entry name" value="MoaA-like"/>
</dbReference>
<evidence type="ECO:0000256" key="11">
    <source>
        <dbReference type="ARBA" id="ARBA00048697"/>
    </source>
</evidence>
<keyword evidence="8 12" id="KW-0342">GTP-binding</keyword>
<feature type="binding site" evidence="12">
    <location>
        <position position="155"/>
    </location>
    <ligand>
        <name>GTP</name>
        <dbReference type="ChEBI" id="CHEBI:37565"/>
    </ligand>
</feature>
<keyword evidence="4 12" id="KW-0479">Metal-binding</keyword>
<protein>
    <recommendedName>
        <fullName evidence="1 12">GTP 3',8-cyclase</fullName>
        <ecNumber evidence="1 12">4.1.99.22</ecNumber>
    </recommendedName>
    <alternativeName>
        <fullName evidence="12">Molybdenum cofactor biosynthesis protein A</fullName>
    </alternativeName>
</protein>
<dbReference type="InterPro" id="IPR013785">
    <property type="entry name" value="Aldolase_TIM"/>
</dbReference>
<dbReference type="EMBL" id="LVJZ01000003">
    <property type="protein sequence ID" value="ODB95351.1"/>
    <property type="molecule type" value="Genomic_DNA"/>
</dbReference>
<feature type="binding site" evidence="12">
    <location>
        <position position="95"/>
    </location>
    <ligand>
        <name>GTP</name>
        <dbReference type="ChEBI" id="CHEBI:37565"/>
    </ligand>
</feature>
<name>A0A1E2UKY6_9GAMM</name>
<dbReference type="SMART" id="SM00729">
    <property type="entry name" value="Elp3"/>
    <property type="match status" value="1"/>
</dbReference>
<feature type="binding site" evidence="12">
    <location>
        <begin position="257"/>
        <end position="259"/>
    </location>
    <ligand>
        <name>GTP</name>
        <dbReference type="ChEBI" id="CHEBI:37565"/>
    </ligand>
</feature>
<feature type="binding site" evidence="12">
    <location>
        <position position="119"/>
    </location>
    <ligand>
        <name>S-adenosyl-L-methionine</name>
        <dbReference type="ChEBI" id="CHEBI:59789"/>
    </ligand>
</feature>
<accession>A0A1E2UKY6</accession>
<evidence type="ECO:0000256" key="5">
    <source>
        <dbReference type="ARBA" id="ARBA00022741"/>
    </source>
</evidence>
<evidence type="ECO:0000313" key="14">
    <source>
        <dbReference type="EMBL" id="ODB95351.1"/>
    </source>
</evidence>
<feature type="binding site" evidence="12">
    <location>
        <position position="25"/>
    </location>
    <ligand>
        <name>[4Fe-4S] cluster</name>
        <dbReference type="ChEBI" id="CHEBI:49883"/>
        <label>1</label>
        <note>4Fe-4S-S-AdoMet</note>
    </ligand>
</feature>
<dbReference type="OrthoDB" id="9763993at2"/>
<dbReference type="CDD" id="cd21117">
    <property type="entry name" value="Twitch_MoaA"/>
    <property type="match status" value="1"/>
</dbReference>
<dbReference type="UniPathway" id="UPA00344"/>
<comment type="function">
    <text evidence="12">Catalyzes the cyclization of GTP to (8S)-3',8-cyclo-7,8-dihydroguanosine 5'-triphosphate.</text>
</comment>
<dbReference type="AlphaFoldDB" id="A0A1E2UKY6"/>
<dbReference type="GO" id="GO:0006777">
    <property type="term" value="P:Mo-molybdopterin cofactor biosynthetic process"/>
    <property type="evidence" value="ECO:0007669"/>
    <property type="project" value="UniProtKB-UniRule"/>
</dbReference>
<dbReference type="GO" id="GO:1904047">
    <property type="term" value="F:S-adenosyl-L-methionine binding"/>
    <property type="evidence" value="ECO:0007669"/>
    <property type="project" value="UniProtKB-UniRule"/>
</dbReference>
<feature type="binding site" evidence="12">
    <location>
        <position position="14"/>
    </location>
    <ligand>
        <name>GTP</name>
        <dbReference type="ChEBI" id="CHEBI:37565"/>
    </ligand>
</feature>
<dbReference type="HAMAP" id="MF_01225_B">
    <property type="entry name" value="MoaA_B"/>
    <property type="match status" value="1"/>
</dbReference>
<dbReference type="SFLD" id="SFLDG01067">
    <property type="entry name" value="SPASM/twitch_domain_containing"/>
    <property type="match status" value="1"/>
</dbReference>
<dbReference type="PANTHER" id="PTHR22960">
    <property type="entry name" value="MOLYBDOPTERIN COFACTOR SYNTHESIS PROTEIN A"/>
    <property type="match status" value="1"/>
</dbReference>
<gene>
    <name evidence="12" type="primary">moaA</name>
    <name evidence="14" type="ORF">A3196_00405</name>
</gene>
<dbReference type="Pfam" id="PF04055">
    <property type="entry name" value="Radical_SAM"/>
    <property type="match status" value="1"/>
</dbReference>
<keyword evidence="3 12" id="KW-0949">S-adenosyl-L-methionine</keyword>
<dbReference type="RefSeq" id="WP_069003913.1">
    <property type="nucleotide sequence ID" value="NZ_LVJW01000006.1"/>
</dbReference>
<reference evidence="14 15" key="1">
    <citation type="submission" date="2016-03" db="EMBL/GenBank/DDBJ databases">
        <title>Chemosynthetic sulphur-oxidizing symbionts of marine invertebrate animals are capable of nitrogen fixation.</title>
        <authorList>
            <person name="Petersen J.M."/>
            <person name="Kemper A."/>
            <person name="Gruber-Vodicka H."/>
            <person name="Cardini U."/>
            <person name="Geest Mvander."/>
            <person name="Kleiner M."/>
            <person name="Bulgheresi S."/>
            <person name="Fussmann M."/>
            <person name="Herbold C."/>
            <person name="Seah B.K.B."/>
            <person name="Antony C.Paul."/>
            <person name="Liu D."/>
            <person name="Belitz A."/>
            <person name="Weber M."/>
        </authorList>
    </citation>
    <scope>NUCLEOTIDE SEQUENCE [LARGE SCALE GENOMIC DNA]</scope>
    <source>
        <strain evidence="14">G_D</strain>
    </source>
</reference>
<feature type="binding site" evidence="12">
    <location>
        <position position="21"/>
    </location>
    <ligand>
        <name>[4Fe-4S] cluster</name>
        <dbReference type="ChEBI" id="CHEBI:49883"/>
        <label>1</label>
        <note>4Fe-4S-S-AdoMet</note>
    </ligand>
</feature>
<evidence type="ECO:0000256" key="1">
    <source>
        <dbReference type="ARBA" id="ARBA00012167"/>
    </source>
</evidence>
<comment type="subunit">
    <text evidence="12">Monomer and homodimer.</text>
</comment>
<evidence type="ECO:0000256" key="9">
    <source>
        <dbReference type="ARBA" id="ARBA00023150"/>
    </source>
</evidence>
<keyword evidence="5 12" id="KW-0547">Nucleotide-binding</keyword>
<comment type="catalytic activity">
    <reaction evidence="11 12">
        <text>GTP + AH2 + S-adenosyl-L-methionine = (8S)-3',8-cyclo-7,8-dihydroguanosine 5'-triphosphate + 5'-deoxyadenosine + L-methionine + A + H(+)</text>
        <dbReference type="Rhea" id="RHEA:49576"/>
        <dbReference type="ChEBI" id="CHEBI:13193"/>
        <dbReference type="ChEBI" id="CHEBI:15378"/>
        <dbReference type="ChEBI" id="CHEBI:17319"/>
        <dbReference type="ChEBI" id="CHEBI:17499"/>
        <dbReference type="ChEBI" id="CHEBI:37565"/>
        <dbReference type="ChEBI" id="CHEBI:57844"/>
        <dbReference type="ChEBI" id="CHEBI:59789"/>
        <dbReference type="ChEBI" id="CHEBI:131766"/>
        <dbReference type="EC" id="4.1.99.22"/>
    </reaction>
</comment>
<dbReference type="NCBIfam" id="TIGR02666">
    <property type="entry name" value="moaA"/>
    <property type="match status" value="1"/>
</dbReference>
<evidence type="ECO:0000256" key="8">
    <source>
        <dbReference type="ARBA" id="ARBA00023134"/>
    </source>
</evidence>
<feature type="binding site" evidence="12">
    <location>
        <position position="189"/>
    </location>
    <ligand>
        <name>S-adenosyl-L-methionine</name>
        <dbReference type="ChEBI" id="CHEBI:59789"/>
    </ligand>
</feature>
<dbReference type="CDD" id="cd01335">
    <property type="entry name" value="Radical_SAM"/>
    <property type="match status" value="1"/>
</dbReference>
<dbReference type="STRING" id="1818881.A3196_00405"/>
<dbReference type="Proteomes" id="UP000094849">
    <property type="component" value="Unassembled WGS sequence"/>
</dbReference>
<comment type="cofactor">
    <cofactor evidence="12">
        <name>[4Fe-4S] cluster</name>
        <dbReference type="ChEBI" id="CHEBI:49883"/>
    </cofactor>
    <text evidence="12">Binds 2 [4Fe-4S] clusters. Binds 1 [4Fe-4S] cluster coordinated with 3 cysteines and an exchangeable S-adenosyl-L-methionine and 1 [4Fe-4S] cluster coordinated with 3 cysteines and the GTP-derived substrate.</text>
</comment>
<feature type="binding site" evidence="12">
    <location>
        <position position="28"/>
    </location>
    <ligand>
        <name>[4Fe-4S] cluster</name>
        <dbReference type="ChEBI" id="CHEBI:49883"/>
        <label>1</label>
        <note>4Fe-4S-S-AdoMet</note>
    </ligand>
</feature>
<evidence type="ECO:0000313" key="15">
    <source>
        <dbReference type="Proteomes" id="UP000094849"/>
    </source>
</evidence>
<evidence type="ECO:0000256" key="2">
    <source>
        <dbReference type="ARBA" id="ARBA00022485"/>
    </source>
</evidence>
<dbReference type="SFLD" id="SFLDG01386">
    <property type="entry name" value="main_SPASM_domain-containing"/>
    <property type="match status" value="1"/>
</dbReference>
<comment type="similarity">
    <text evidence="12">Belongs to the radical SAM superfamily. MoaA family.</text>
</comment>
<comment type="caution">
    <text evidence="14">The sequence shown here is derived from an EMBL/GenBank/DDBJ whole genome shotgun (WGS) entry which is preliminary data.</text>
</comment>
<dbReference type="Pfam" id="PF06463">
    <property type="entry name" value="Mob_synth_C"/>
    <property type="match status" value="1"/>
</dbReference>
<evidence type="ECO:0000256" key="10">
    <source>
        <dbReference type="ARBA" id="ARBA00023239"/>
    </source>
</evidence>
<dbReference type="SFLD" id="SFLDS00029">
    <property type="entry name" value="Radical_SAM"/>
    <property type="match status" value="1"/>
</dbReference>
<evidence type="ECO:0000256" key="4">
    <source>
        <dbReference type="ARBA" id="ARBA00022723"/>
    </source>
</evidence>
<dbReference type="GO" id="GO:0051539">
    <property type="term" value="F:4 iron, 4 sulfur cluster binding"/>
    <property type="evidence" value="ECO:0007669"/>
    <property type="project" value="UniProtKB-UniRule"/>
</dbReference>
<feature type="binding site" evidence="12">
    <location>
        <position position="252"/>
    </location>
    <ligand>
        <name>[4Fe-4S] cluster</name>
        <dbReference type="ChEBI" id="CHEBI:49883"/>
        <label>2</label>
        <note>4Fe-4S-substrate</note>
    </ligand>
</feature>
<feature type="binding site" evidence="12">
    <location>
        <position position="68"/>
    </location>
    <ligand>
        <name>S-adenosyl-L-methionine</name>
        <dbReference type="ChEBI" id="CHEBI:59789"/>
    </ligand>
</feature>
<keyword evidence="2 12" id="KW-0004">4Fe-4S</keyword>
<evidence type="ECO:0000256" key="7">
    <source>
        <dbReference type="ARBA" id="ARBA00023014"/>
    </source>
</evidence>
<dbReference type="InterPro" id="IPR010505">
    <property type="entry name" value="MoaA_twitch"/>
</dbReference>
<comment type="pathway">
    <text evidence="12">Cofactor biosynthesis; molybdopterin biosynthesis.</text>
</comment>
<keyword evidence="7 12" id="KW-0411">Iron-sulfur</keyword>
<organism evidence="14 15">
    <name type="scientific">Candidatus Thiodiazotropha endoloripes</name>
    <dbReference type="NCBI Taxonomy" id="1818881"/>
    <lineage>
        <taxon>Bacteria</taxon>
        <taxon>Pseudomonadati</taxon>
        <taxon>Pseudomonadota</taxon>
        <taxon>Gammaproteobacteria</taxon>
        <taxon>Chromatiales</taxon>
        <taxon>Sedimenticolaceae</taxon>
        <taxon>Candidatus Thiodiazotropha</taxon>
    </lineage>
</organism>
<evidence type="ECO:0000256" key="12">
    <source>
        <dbReference type="HAMAP-Rule" id="MF_01225"/>
    </source>
</evidence>
<dbReference type="InterPro" id="IPR013483">
    <property type="entry name" value="MoaA"/>
</dbReference>
<dbReference type="NCBIfam" id="NF001199">
    <property type="entry name" value="PRK00164.2-1"/>
    <property type="match status" value="1"/>
</dbReference>
<dbReference type="PROSITE" id="PS51918">
    <property type="entry name" value="RADICAL_SAM"/>
    <property type="match status" value="1"/>
</dbReference>
<feature type="binding site" evidence="12">
    <location>
        <position position="27"/>
    </location>
    <ligand>
        <name>S-adenosyl-L-methionine</name>
        <dbReference type="ChEBI" id="CHEBI:59789"/>
    </ligand>
</feature>
<dbReference type="GO" id="GO:0046872">
    <property type="term" value="F:metal ion binding"/>
    <property type="evidence" value="ECO:0007669"/>
    <property type="project" value="UniProtKB-KW"/>
</dbReference>
<dbReference type="InterPro" id="IPR000385">
    <property type="entry name" value="MoaA_NifB_PqqE_Fe-S-bd_CS"/>
</dbReference>
<keyword evidence="10 12" id="KW-0456">Lyase</keyword>
<dbReference type="InterPro" id="IPR050105">
    <property type="entry name" value="MoCo_biosynth_MoaA/MoaC"/>
</dbReference>
<dbReference type="InterPro" id="IPR006638">
    <property type="entry name" value="Elp3/MiaA/NifB-like_rSAM"/>
</dbReference>
<evidence type="ECO:0000259" key="13">
    <source>
        <dbReference type="PROSITE" id="PS51918"/>
    </source>
</evidence>